<feature type="transmembrane region" description="Helical" evidence="8">
    <location>
        <begin position="223"/>
        <end position="242"/>
    </location>
</feature>
<keyword evidence="4" id="KW-1003">Cell membrane</keyword>
<evidence type="ECO:0000256" key="6">
    <source>
        <dbReference type="ARBA" id="ARBA00022989"/>
    </source>
</evidence>
<accession>A0ABW4XLU3</accession>
<reference evidence="10" key="1">
    <citation type="journal article" date="2019" name="Int. J. Syst. Evol. Microbiol.">
        <title>The Global Catalogue of Microorganisms (GCM) 10K type strain sequencing project: providing services to taxonomists for standard genome sequencing and annotation.</title>
        <authorList>
            <consortium name="The Broad Institute Genomics Platform"/>
            <consortium name="The Broad Institute Genome Sequencing Center for Infectious Disease"/>
            <person name="Wu L."/>
            <person name="Ma J."/>
        </authorList>
    </citation>
    <scope>NUCLEOTIDE SEQUENCE [LARGE SCALE GENOMIC DNA]</scope>
    <source>
        <strain evidence="10">CGMCC 1.10992</strain>
    </source>
</reference>
<evidence type="ECO:0000256" key="5">
    <source>
        <dbReference type="ARBA" id="ARBA00022692"/>
    </source>
</evidence>
<sequence>MSHPDTAADRQFIKRALEAAIRIAAIAFIVTWCYDILKPFVAPVLWAAIIAVAVKPISDWLETKFGFSRKWAATTVTLALLAALIVPTTVVTEKLSANVQTVTAKIESGEFDLPNPEDKVKDWPLVGEKVHAVWDEAANNLEGFLKKHETQVKEWGRVVFSKVAGIGIATLVMIFSIIIAGVFLAGADGSANFVTKLSTRLAGENGAKFAGLASVTVRNVTRGILGVAILQALLAGIGFYVIDLPAAPLLAGLVLVMSIIQINPLLLMVPLAIYVFSFASPVVAVIYMIWSIAVGLMDNVLKPLIMGQGSQVPMMVIFLGAVGGFVTMGFIGLFVGAVVMVVGYELFTAWLNDDPTAIADKADEGSAGKEVPAES</sequence>
<evidence type="ECO:0000256" key="4">
    <source>
        <dbReference type="ARBA" id="ARBA00022475"/>
    </source>
</evidence>
<evidence type="ECO:0000313" key="10">
    <source>
        <dbReference type="Proteomes" id="UP001597380"/>
    </source>
</evidence>
<evidence type="ECO:0000256" key="3">
    <source>
        <dbReference type="ARBA" id="ARBA00022448"/>
    </source>
</evidence>
<feature type="transmembrane region" description="Helical" evidence="8">
    <location>
        <begin position="249"/>
        <end position="267"/>
    </location>
</feature>
<name>A0ABW4XLU3_9GAMM</name>
<protein>
    <submittedName>
        <fullName evidence="9">AI-2E family transporter</fullName>
    </submittedName>
</protein>
<proteinExistence type="inferred from homology"/>
<dbReference type="PANTHER" id="PTHR21716:SF67">
    <property type="entry name" value="TRANSPORT PROTEIN YDIK-RELATED"/>
    <property type="match status" value="1"/>
</dbReference>
<comment type="similarity">
    <text evidence="2">Belongs to the autoinducer-2 exporter (AI-2E) (TC 2.A.86) family.</text>
</comment>
<dbReference type="PANTHER" id="PTHR21716">
    <property type="entry name" value="TRANSMEMBRANE PROTEIN"/>
    <property type="match status" value="1"/>
</dbReference>
<feature type="transmembrane region" description="Helical" evidence="8">
    <location>
        <begin position="273"/>
        <end position="296"/>
    </location>
</feature>
<evidence type="ECO:0000313" key="9">
    <source>
        <dbReference type="EMBL" id="MFD2096496.1"/>
    </source>
</evidence>
<gene>
    <name evidence="9" type="ORF">ACFSJ3_10910</name>
</gene>
<evidence type="ECO:0000256" key="2">
    <source>
        <dbReference type="ARBA" id="ARBA00009773"/>
    </source>
</evidence>
<keyword evidence="6 8" id="KW-1133">Transmembrane helix</keyword>
<feature type="transmembrane region" description="Helical" evidence="8">
    <location>
        <begin position="19"/>
        <end position="37"/>
    </location>
</feature>
<dbReference type="InterPro" id="IPR002549">
    <property type="entry name" value="AI-2E-like"/>
</dbReference>
<keyword evidence="3" id="KW-0813">Transport</keyword>
<keyword evidence="7 8" id="KW-0472">Membrane</keyword>
<dbReference type="Pfam" id="PF01594">
    <property type="entry name" value="AI-2E_transport"/>
    <property type="match status" value="1"/>
</dbReference>
<comment type="subcellular location">
    <subcellularLocation>
        <location evidence="1">Cell membrane</location>
        <topology evidence="1">Multi-pass membrane protein</topology>
    </subcellularLocation>
</comment>
<feature type="transmembrane region" description="Helical" evidence="8">
    <location>
        <begin position="163"/>
        <end position="187"/>
    </location>
</feature>
<dbReference type="Proteomes" id="UP001597380">
    <property type="component" value="Unassembled WGS sequence"/>
</dbReference>
<feature type="transmembrane region" description="Helical" evidence="8">
    <location>
        <begin position="316"/>
        <end position="344"/>
    </location>
</feature>
<evidence type="ECO:0000256" key="1">
    <source>
        <dbReference type="ARBA" id="ARBA00004651"/>
    </source>
</evidence>
<evidence type="ECO:0000256" key="8">
    <source>
        <dbReference type="SAM" id="Phobius"/>
    </source>
</evidence>
<keyword evidence="10" id="KW-1185">Reference proteome</keyword>
<organism evidence="9 10">
    <name type="scientific">Corallincola platygyrae</name>
    <dbReference type="NCBI Taxonomy" id="1193278"/>
    <lineage>
        <taxon>Bacteria</taxon>
        <taxon>Pseudomonadati</taxon>
        <taxon>Pseudomonadota</taxon>
        <taxon>Gammaproteobacteria</taxon>
        <taxon>Alteromonadales</taxon>
        <taxon>Psychromonadaceae</taxon>
        <taxon>Corallincola</taxon>
    </lineage>
</organism>
<keyword evidence="5 8" id="KW-0812">Transmembrane</keyword>
<dbReference type="RefSeq" id="WP_345339119.1">
    <property type="nucleotide sequence ID" value="NZ_BAABLI010000008.1"/>
</dbReference>
<evidence type="ECO:0000256" key="7">
    <source>
        <dbReference type="ARBA" id="ARBA00023136"/>
    </source>
</evidence>
<comment type="caution">
    <text evidence="9">The sequence shown here is derived from an EMBL/GenBank/DDBJ whole genome shotgun (WGS) entry which is preliminary data.</text>
</comment>
<dbReference type="EMBL" id="JBHUHT010000012">
    <property type="protein sequence ID" value="MFD2096496.1"/>
    <property type="molecule type" value="Genomic_DNA"/>
</dbReference>